<dbReference type="NCBIfam" id="TIGR02710">
    <property type="entry name" value="TIGR02710 family CRISPR-associated CARF protein"/>
    <property type="match status" value="1"/>
</dbReference>
<sequence length="436" mass="49829">MKKVLILTVGGSHEPVVKSIRDNKPDYIVFLCSDDLPTTKGSYIQITERVEVRDKTDPSKKSFLPGIPSQCNLKDGSWECVKIKDFDNLNDCYQISKKKVTEIRLRLNPDKIVIDYTGGTKSMTAGLASAALDDGTCEFVLVAGTRANLDKVTDKTEYIRPIAVYDTLANKNLALAESLLARFDFSGAINLLESSIKLSLSNEKNQEIQTYLNICKGFDAWDRFDHVSAYQYLNPYRKYFVDYVIPLEKIKTDVENNVLSYIIAEDILFNAERRANQGRYEDAIGRIYRSLELVAQIRLKAQYNQDTGNIALGQLSTLREEFKTKLEKHRNEENKIQIGLMQGYELLSELNDPVIHPWHQKCKNRIKDFLKYRNESLFAHGLKAIACDVYNNISPAIIELLRQLIDSLYKTDKKKRIELIQFPNDLKSIGNSMKVT</sequence>
<accession>A0ABQ0JTK1</accession>
<feature type="domain" description="Csm6 6H" evidence="1">
    <location>
        <begin position="168"/>
        <end position="235"/>
    </location>
</feature>
<dbReference type="Pfam" id="PF22205">
    <property type="entry name" value="Csm6_6H"/>
    <property type="match status" value="1"/>
</dbReference>
<proteinExistence type="predicted"/>
<keyword evidence="3" id="KW-1185">Reference proteome</keyword>
<protein>
    <submittedName>
        <fullName evidence="2">CRISPR-associated protein</fullName>
    </submittedName>
</protein>
<evidence type="ECO:0000259" key="1">
    <source>
        <dbReference type="Pfam" id="PF22205"/>
    </source>
</evidence>
<dbReference type="RefSeq" id="WP_052562125.1">
    <property type="nucleotide sequence ID" value="NZ_BAFN01000001.1"/>
</dbReference>
<comment type="caution">
    <text evidence="2">The sequence shown here is derived from an EMBL/GenBank/DDBJ whole genome shotgun (WGS) entry which is preliminary data.</text>
</comment>
<dbReference type="InterPro" id="IPR014082">
    <property type="entry name" value="CRISPR-assoc_prot_Cas02710"/>
</dbReference>
<name>A0ABQ0JTK1_9BACT</name>
<evidence type="ECO:0000313" key="2">
    <source>
        <dbReference type="EMBL" id="GAN32035.1"/>
    </source>
</evidence>
<dbReference type="Proteomes" id="UP000032309">
    <property type="component" value="Unassembled WGS sequence"/>
</dbReference>
<dbReference type="EMBL" id="BAFN01000001">
    <property type="protein sequence ID" value="GAN32035.1"/>
    <property type="molecule type" value="Genomic_DNA"/>
</dbReference>
<dbReference type="InterPro" id="IPR054008">
    <property type="entry name" value="Csm6_6H"/>
</dbReference>
<organism evidence="2 3">
    <name type="scientific">Candidatus Brocadia sinica JPN1</name>
    <dbReference type="NCBI Taxonomy" id="1197129"/>
    <lineage>
        <taxon>Bacteria</taxon>
        <taxon>Pseudomonadati</taxon>
        <taxon>Planctomycetota</taxon>
        <taxon>Candidatus Brocadiia</taxon>
        <taxon>Candidatus Brocadiales</taxon>
        <taxon>Candidatus Brocadiaceae</taxon>
        <taxon>Candidatus Brocadia</taxon>
    </lineage>
</organism>
<reference evidence="3" key="1">
    <citation type="journal article" date="2015" name="Genome Announc.">
        <title>Draft Genome Sequence of an Anaerobic Ammonium-Oxidizing Bacterium, "Candidatus Brocadia sinica".</title>
        <authorList>
            <person name="Oshiki M."/>
            <person name="Shinyako-Hata K."/>
            <person name="Satoh H."/>
            <person name="Okabe S."/>
        </authorList>
    </citation>
    <scope>NUCLEOTIDE SEQUENCE [LARGE SCALE GENOMIC DNA]</scope>
    <source>
        <strain evidence="3">JPN1</strain>
    </source>
</reference>
<dbReference type="Pfam" id="PF09670">
    <property type="entry name" value="Cas_Cas02710"/>
    <property type="match status" value="1"/>
</dbReference>
<evidence type="ECO:0000313" key="3">
    <source>
        <dbReference type="Proteomes" id="UP000032309"/>
    </source>
</evidence>
<gene>
    <name evidence="2" type="ORF">BROSI_A0539</name>
</gene>